<gene>
    <name evidence="4" type="ORF">SAMN05421630_102602</name>
</gene>
<dbReference type="KEGG" id="pmad:BAY61_07965"/>
<dbReference type="Proteomes" id="UP000199494">
    <property type="component" value="Unassembled WGS sequence"/>
</dbReference>
<dbReference type="Pfam" id="PF00440">
    <property type="entry name" value="TetR_N"/>
    <property type="match status" value="1"/>
</dbReference>
<dbReference type="SUPFAM" id="SSF48498">
    <property type="entry name" value="Tetracyclin repressor-like, C-terminal domain"/>
    <property type="match status" value="1"/>
</dbReference>
<evidence type="ECO:0000256" key="2">
    <source>
        <dbReference type="ARBA" id="ARBA00023125"/>
    </source>
</evidence>
<dbReference type="PANTHER" id="PTHR30055:SF148">
    <property type="entry name" value="TETR-FAMILY TRANSCRIPTIONAL REGULATOR"/>
    <property type="match status" value="1"/>
</dbReference>
<dbReference type="PANTHER" id="PTHR30055">
    <property type="entry name" value="HTH-TYPE TRANSCRIPTIONAL REGULATOR RUTR"/>
    <property type="match status" value="1"/>
</dbReference>
<dbReference type="PRINTS" id="PR00455">
    <property type="entry name" value="HTHTETR"/>
</dbReference>
<dbReference type="Gene3D" id="1.10.10.60">
    <property type="entry name" value="Homeodomain-like"/>
    <property type="match status" value="1"/>
</dbReference>
<evidence type="ECO:0000313" key="4">
    <source>
        <dbReference type="EMBL" id="SDC56610.1"/>
    </source>
</evidence>
<name>A0A222VLY2_9PSEU</name>
<proteinExistence type="predicted"/>
<dbReference type="RefSeq" id="WP_091800545.1">
    <property type="nucleotide sequence ID" value="NZ_CP016353.1"/>
</dbReference>
<accession>A0A222VLY2</accession>
<evidence type="ECO:0000256" key="3">
    <source>
        <dbReference type="ARBA" id="ARBA00023163"/>
    </source>
</evidence>
<dbReference type="InterPro" id="IPR001647">
    <property type="entry name" value="HTH_TetR"/>
</dbReference>
<dbReference type="PROSITE" id="PS50977">
    <property type="entry name" value="HTH_TETR_2"/>
    <property type="match status" value="1"/>
</dbReference>
<dbReference type="Pfam" id="PF16859">
    <property type="entry name" value="TetR_C_11"/>
    <property type="match status" value="1"/>
</dbReference>
<evidence type="ECO:0000313" key="5">
    <source>
        <dbReference type="Proteomes" id="UP000199494"/>
    </source>
</evidence>
<dbReference type="InterPro" id="IPR009057">
    <property type="entry name" value="Homeodomain-like_sf"/>
</dbReference>
<dbReference type="EMBL" id="FMZE01000002">
    <property type="protein sequence ID" value="SDC56610.1"/>
    <property type="molecule type" value="Genomic_DNA"/>
</dbReference>
<dbReference type="OrthoDB" id="9796019at2"/>
<dbReference type="AlphaFoldDB" id="A0A222VLY2"/>
<dbReference type="InterPro" id="IPR050109">
    <property type="entry name" value="HTH-type_TetR-like_transc_reg"/>
</dbReference>
<keyword evidence="2 4" id="KW-0238">DNA-binding</keyword>
<sequence>MRSPGPRKAQSVFDATLGLLTELGYDGLTIEGVAARSGVHKTTIYRWWPSKDALLGAALLDANLLELSVPDTGGIDDDLRSLVEQVLRLLTGKATGATVTAILGAATHRPALASLVTEFFAGRLARERIVFERAIARGELREGTDPGMIMDLLAGAIWLRVLARGETPRAGYVRSIVSLVLDGARP</sequence>
<keyword evidence="3" id="KW-0804">Transcription</keyword>
<dbReference type="SUPFAM" id="SSF46689">
    <property type="entry name" value="Homeodomain-like"/>
    <property type="match status" value="1"/>
</dbReference>
<dbReference type="STRING" id="530584.SAMN05421630_102602"/>
<dbReference type="InterPro" id="IPR011075">
    <property type="entry name" value="TetR_C"/>
</dbReference>
<dbReference type="GO" id="GO:0003700">
    <property type="term" value="F:DNA-binding transcription factor activity"/>
    <property type="evidence" value="ECO:0007669"/>
    <property type="project" value="TreeGrafter"/>
</dbReference>
<dbReference type="GO" id="GO:0000976">
    <property type="term" value="F:transcription cis-regulatory region binding"/>
    <property type="evidence" value="ECO:0007669"/>
    <property type="project" value="TreeGrafter"/>
</dbReference>
<reference evidence="4 5" key="1">
    <citation type="submission" date="2016-10" db="EMBL/GenBank/DDBJ databases">
        <authorList>
            <person name="de Groot N.N."/>
        </authorList>
    </citation>
    <scope>NUCLEOTIDE SEQUENCE [LARGE SCALE GENOMIC DNA]</scope>
    <source>
        <strain evidence="4 5">CGMCC 4.5506</strain>
    </source>
</reference>
<evidence type="ECO:0000256" key="1">
    <source>
        <dbReference type="ARBA" id="ARBA00023015"/>
    </source>
</evidence>
<keyword evidence="1" id="KW-0805">Transcription regulation</keyword>
<keyword evidence="5" id="KW-1185">Reference proteome</keyword>
<dbReference type="InterPro" id="IPR036271">
    <property type="entry name" value="Tet_transcr_reg_TetR-rel_C_sf"/>
</dbReference>
<dbReference type="Gene3D" id="1.10.357.10">
    <property type="entry name" value="Tetracycline Repressor, domain 2"/>
    <property type="match status" value="1"/>
</dbReference>
<protein>
    <submittedName>
        <fullName evidence="4">DNA-binding transcriptional regulator, AcrR family</fullName>
    </submittedName>
</protein>
<organism evidence="4 5">
    <name type="scientific">Prauserella marina</name>
    <dbReference type="NCBI Taxonomy" id="530584"/>
    <lineage>
        <taxon>Bacteria</taxon>
        <taxon>Bacillati</taxon>
        <taxon>Actinomycetota</taxon>
        <taxon>Actinomycetes</taxon>
        <taxon>Pseudonocardiales</taxon>
        <taxon>Pseudonocardiaceae</taxon>
        <taxon>Prauserella</taxon>
    </lineage>
</organism>